<proteinExistence type="inferred from homology"/>
<comment type="similarity">
    <text evidence="1">Belongs to the glycosyl hydrolase 2 family.</text>
</comment>
<dbReference type="PANTHER" id="PTHR10066">
    <property type="entry name" value="BETA-GLUCURONIDASE"/>
    <property type="match status" value="1"/>
</dbReference>
<dbReference type="EMBL" id="JAGEUA010000003">
    <property type="protein sequence ID" value="KAL0994793.1"/>
    <property type="molecule type" value="Genomic_DNA"/>
</dbReference>
<keyword evidence="4" id="KW-1185">Reference proteome</keyword>
<sequence length="96" mass="10859">MSAGWPGAESTKHEDSDIQGKGLDWPLMVKDFNLLKWLVANSFRTSHYPYAEEILQIEDRHAIVINNKCPGVCIKDMYFKCGGAECSLGVKERTRL</sequence>
<dbReference type="AlphaFoldDB" id="A0ABD0X6C0"/>
<reference evidence="3 4" key="1">
    <citation type="submission" date="2024-06" db="EMBL/GenBank/DDBJ databases">
        <authorList>
            <person name="Pan Q."/>
            <person name="Wen M."/>
            <person name="Jouanno E."/>
            <person name="Zahm M."/>
            <person name="Klopp C."/>
            <person name="Cabau C."/>
            <person name="Louis A."/>
            <person name="Berthelot C."/>
            <person name="Parey E."/>
            <person name="Roest Crollius H."/>
            <person name="Montfort J."/>
            <person name="Robinson-Rechavi M."/>
            <person name="Bouchez O."/>
            <person name="Lampietro C."/>
            <person name="Lopez Roques C."/>
            <person name="Donnadieu C."/>
            <person name="Postlethwait J."/>
            <person name="Bobe J."/>
            <person name="Verreycken H."/>
            <person name="Guiguen Y."/>
        </authorList>
    </citation>
    <scope>NUCLEOTIDE SEQUENCE [LARGE SCALE GENOMIC DNA]</scope>
    <source>
        <strain evidence="3">Up_M1</strain>
        <tissue evidence="3">Testis</tissue>
    </source>
</reference>
<dbReference type="Gene3D" id="3.20.20.80">
    <property type="entry name" value="Glycosidases"/>
    <property type="match status" value="1"/>
</dbReference>
<organism evidence="3 4">
    <name type="scientific">Umbra pygmaea</name>
    <name type="common">Eastern mudminnow</name>
    <dbReference type="NCBI Taxonomy" id="75934"/>
    <lineage>
        <taxon>Eukaryota</taxon>
        <taxon>Metazoa</taxon>
        <taxon>Chordata</taxon>
        <taxon>Craniata</taxon>
        <taxon>Vertebrata</taxon>
        <taxon>Euteleostomi</taxon>
        <taxon>Actinopterygii</taxon>
        <taxon>Neopterygii</taxon>
        <taxon>Teleostei</taxon>
        <taxon>Protacanthopterygii</taxon>
        <taxon>Esociformes</taxon>
        <taxon>Umbridae</taxon>
        <taxon>Umbra</taxon>
    </lineage>
</organism>
<evidence type="ECO:0000313" key="3">
    <source>
        <dbReference type="EMBL" id="KAL0994793.1"/>
    </source>
</evidence>
<evidence type="ECO:0000313" key="4">
    <source>
        <dbReference type="Proteomes" id="UP001557470"/>
    </source>
</evidence>
<accession>A0ABD0X6C0</accession>
<dbReference type="InterPro" id="IPR017853">
    <property type="entry name" value="GH"/>
</dbReference>
<evidence type="ECO:0000256" key="1">
    <source>
        <dbReference type="ARBA" id="ARBA00007401"/>
    </source>
</evidence>
<dbReference type="InterPro" id="IPR006103">
    <property type="entry name" value="Glyco_hydro_2_cat"/>
</dbReference>
<dbReference type="Pfam" id="PF02836">
    <property type="entry name" value="Glyco_hydro_2_C"/>
    <property type="match status" value="1"/>
</dbReference>
<gene>
    <name evidence="3" type="ORF">UPYG_G00127240</name>
</gene>
<dbReference type="Proteomes" id="UP001557470">
    <property type="component" value="Unassembled WGS sequence"/>
</dbReference>
<dbReference type="SUPFAM" id="SSF51445">
    <property type="entry name" value="(Trans)glycosidases"/>
    <property type="match status" value="1"/>
</dbReference>
<evidence type="ECO:0000259" key="2">
    <source>
        <dbReference type="Pfam" id="PF02836"/>
    </source>
</evidence>
<protein>
    <recommendedName>
        <fullName evidence="2">Glycoside hydrolase family 2 catalytic domain-containing protein</fullName>
    </recommendedName>
</protein>
<dbReference type="PANTHER" id="PTHR10066:SF67">
    <property type="entry name" value="BETA-GLUCURONIDASE"/>
    <property type="match status" value="1"/>
</dbReference>
<feature type="domain" description="Glycoside hydrolase family 2 catalytic" evidence="2">
    <location>
        <begin position="12"/>
        <end position="74"/>
    </location>
</feature>
<comment type="caution">
    <text evidence="3">The sequence shown here is derived from an EMBL/GenBank/DDBJ whole genome shotgun (WGS) entry which is preliminary data.</text>
</comment>
<name>A0ABD0X6C0_UMBPY</name>